<protein>
    <submittedName>
        <fullName evidence="1">Uncharacterized protein</fullName>
    </submittedName>
</protein>
<accession>A0A315W487</accession>
<dbReference type="AlphaFoldDB" id="A0A315W487"/>
<dbReference type="PANTHER" id="PTHR47331:SF6">
    <property type="entry name" value="DOUBLECORTIN DOMAIN-CONTAINING PROTEIN"/>
    <property type="match status" value="1"/>
</dbReference>
<dbReference type="InterPro" id="IPR036397">
    <property type="entry name" value="RNaseH_sf"/>
</dbReference>
<proteinExistence type="predicted"/>
<reference evidence="1 2" key="1">
    <citation type="journal article" date="2018" name="G3 (Bethesda)">
        <title>A High-Quality Reference Genome for the Invasive Mosquitofish Gambusia affinis Using a Chicago Library.</title>
        <authorList>
            <person name="Hoffberg S.L."/>
            <person name="Troendle N.J."/>
            <person name="Glenn T.C."/>
            <person name="Mahmud O."/>
            <person name="Louha S."/>
            <person name="Chalopin D."/>
            <person name="Bennetzen J.L."/>
            <person name="Mauricio R."/>
        </authorList>
    </citation>
    <scope>NUCLEOTIDE SEQUENCE [LARGE SCALE GENOMIC DNA]</scope>
    <source>
        <strain evidence="1">NE01/NJP1002.9</strain>
        <tissue evidence="1">Muscle</tissue>
    </source>
</reference>
<organism evidence="1 2">
    <name type="scientific">Gambusia affinis</name>
    <name type="common">Western mosquitofish</name>
    <name type="synonym">Heterandria affinis</name>
    <dbReference type="NCBI Taxonomy" id="33528"/>
    <lineage>
        <taxon>Eukaryota</taxon>
        <taxon>Metazoa</taxon>
        <taxon>Chordata</taxon>
        <taxon>Craniata</taxon>
        <taxon>Vertebrata</taxon>
        <taxon>Euteleostomi</taxon>
        <taxon>Actinopterygii</taxon>
        <taxon>Neopterygii</taxon>
        <taxon>Teleostei</taxon>
        <taxon>Neoteleostei</taxon>
        <taxon>Acanthomorphata</taxon>
        <taxon>Ovalentaria</taxon>
        <taxon>Atherinomorphae</taxon>
        <taxon>Cyprinodontiformes</taxon>
        <taxon>Poeciliidae</taxon>
        <taxon>Poeciliinae</taxon>
        <taxon>Gambusia</taxon>
    </lineage>
</organism>
<evidence type="ECO:0000313" key="2">
    <source>
        <dbReference type="Proteomes" id="UP000250572"/>
    </source>
</evidence>
<dbReference type="PANTHER" id="PTHR47331">
    <property type="entry name" value="PHD-TYPE DOMAIN-CONTAINING PROTEIN"/>
    <property type="match status" value="1"/>
</dbReference>
<dbReference type="EMBL" id="NHOQ01000347">
    <property type="protein sequence ID" value="PWA30645.1"/>
    <property type="molecule type" value="Genomic_DNA"/>
</dbReference>
<name>A0A315W487_GAMAF</name>
<comment type="caution">
    <text evidence="1">The sequence shown here is derived from an EMBL/GenBank/DDBJ whole genome shotgun (WGS) entry which is preliminary data.</text>
</comment>
<dbReference type="GO" id="GO:0003676">
    <property type="term" value="F:nucleic acid binding"/>
    <property type="evidence" value="ECO:0007669"/>
    <property type="project" value="InterPro"/>
</dbReference>
<dbReference type="Proteomes" id="UP000250572">
    <property type="component" value="Unassembled WGS sequence"/>
</dbReference>
<evidence type="ECO:0000313" key="1">
    <source>
        <dbReference type="EMBL" id="PWA30645.1"/>
    </source>
</evidence>
<dbReference type="Gene3D" id="3.30.420.10">
    <property type="entry name" value="Ribonuclease H-like superfamily/Ribonuclease H"/>
    <property type="match status" value="1"/>
</dbReference>
<gene>
    <name evidence="1" type="ORF">CCH79_00009292</name>
</gene>
<sequence length="175" mass="19634">MTPVDSIIAQIRKSTKPDQWHFVTTDQNPADHRTRAILETQLQQTTWLSGPRFSQEFESLKKGTDIPSRSPLGKLDPIIDGGLLKVGGRLQAGDLSDVEKNLVIIPVDPPFTRVGLDVFGPWNVESLRTRANNTDCKRWVVLFTCLSTRAVHIEVIQAMSTSSFINALRHFLSIR</sequence>
<keyword evidence="2" id="KW-1185">Reference proteome</keyword>